<dbReference type="InterPro" id="IPR035897">
    <property type="entry name" value="Toll_tir_struct_dom_sf"/>
</dbReference>
<sequence length="140" mass="16602">MVMTLLTLPRIRNMNLCCNNKPSRQNEFKYERLHIPKRGRWESEEIVGCINESRKVMFIMSESFLERGWHSYAVQMAITHAFHNQRQGSIVVIIKDGLPLDRLPNEIKNIWWCIEHFRWPEDDNSDEYILSKLSSILGPD</sequence>
<keyword evidence="3" id="KW-0732">Signal</keyword>
<dbReference type="GO" id="GO:0005886">
    <property type="term" value="C:plasma membrane"/>
    <property type="evidence" value="ECO:0007669"/>
    <property type="project" value="TreeGrafter"/>
</dbReference>
<dbReference type="GO" id="GO:0007165">
    <property type="term" value="P:signal transduction"/>
    <property type="evidence" value="ECO:0007669"/>
    <property type="project" value="InterPro"/>
</dbReference>
<keyword evidence="2" id="KW-0812">Transmembrane</keyword>
<evidence type="ECO:0000256" key="1">
    <source>
        <dbReference type="ARBA" id="ARBA00004370"/>
    </source>
</evidence>
<evidence type="ECO:0000256" key="4">
    <source>
        <dbReference type="ARBA" id="ARBA00022989"/>
    </source>
</evidence>
<organism evidence="7 8">
    <name type="scientific">Magallana gigas</name>
    <name type="common">Pacific oyster</name>
    <name type="synonym">Crassostrea gigas</name>
    <dbReference type="NCBI Taxonomy" id="29159"/>
    <lineage>
        <taxon>Eukaryota</taxon>
        <taxon>Metazoa</taxon>
        <taxon>Spiralia</taxon>
        <taxon>Lophotrochozoa</taxon>
        <taxon>Mollusca</taxon>
        <taxon>Bivalvia</taxon>
        <taxon>Autobranchia</taxon>
        <taxon>Pteriomorphia</taxon>
        <taxon>Ostreida</taxon>
        <taxon>Ostreoidea</taxon>
        <taxon>Ostreidae</taxon>
        <taxon>Magallana</taxon>
    </lineage>
</organism>
<feature type="domain" description="TIR" evidence="6">
    <location>
        <begin position="1"/>
        <end position="137"/>
    </location>
</feature>
<dbReference type="SUPFAM" id="SSF52200">
    <property type="entry name" value="Toll/Interleukin receptor TIR domain"/>
    <property type="match status" value="1"/>
</dbReference>
<proteinExistence type="predicted"/>
<evidence type="ECO:0000256" key="5">
    <source>
        <dbReference type="ARBA" id="ARBA00023136"/>
    </source>
</evidence>
<dbReference type="EnsemblMetazoa" id="G18087.1">
    <property type="protein sequence ID" value="G18087.1:cds"/>
    <property type="gene ID" value="G18087"/>
</dbReference>
<dbReference type="PANTHER" id="PTHR24365:SF541">
    <property type="entry name" value="PROTEIN TOLL-RELATED"/>
    <property type="match status" value="1"/>
</dbReference>
<dbReference type="AlphaFoldDB" id="A0A8W8JA97"/>
<evidence type="ECO:0000313" key="8">
    <source>
        <dbReference type="Proteomes" id="UP000005408"/>
    </source>
</evidence>
<dbReference type="Gene3D" id="3.40.50.10140">
    <property type="entry name" value="Toll/interleukin-1 receptor homology (TIR) domain"/>
    <property type="match status" value="1"/>
</dbReference>
<dbReference type="Pfam" id="PF01582">
    <property type="entry name" value="TIR"/>
    <property type="match status" value="1"/>
</dbReference>
<evidence type="ECO:0000256" key="2">
    <source>
        <dbReference type="ARBA" id="ARBA00022692"/>
    </source>
</evidence>
<dbReference type="PROSITE" id="PS50104">
    <property type="entry name" value="TIR"/>
    <property type="match status" value="1"/>
</dbReference>
<evidence type="ECO:0000313" key="7">
    <source>
        <dbReference type="EnsemblMetazoa" id="G18087.1:cds"/>
    </source>
</evidence>
<accession>A0A8W8JA97</accession>
<keyword evidence="8" id="KW-1185">Reference proteome</keyword>
<dbReference type="InterPro" id="IPR000157">
    <property type="entry name" value="TIR_dom"/>
</dbReference>
<evidence type="ECO:0000259" key="6">
    <source>
        <dbReference type="PROSITE" id="PS50104"/>
    </source>
</evidence>
<keyword evidence="4" id="KW-1133">Transmembrane helix</keyword>
<name>A0A8W8JA97_MAGGI</name>
<protein>
    <recommendedName>
        <fullName evidence="6">TIR domain-containing protein</fullName>
    </recommendedName>
</protein>
<evidence type="ECO:0000256" key="3">
    <source>
        <dbReference type="ARBA" id="ARBA00022729"/>
    </source>
</evidence>
<dbReference type="PANTHER" id="PTHR24365">
    <property type="entry name" value="TOLL-LIKE RECEPTOR"/>
    <property type="match status" value="1"/>
</dbReference>
<comment type="subcellular location">
    <subcellularLocation>
        <location evidence="1">Membrane</location>
    </subcellularLocation>
</comment>
<keyword evidence="5" id="KW-0472">Membrane</keyword>
<reference evidence="7" key="1">
    <citation type="submission" date="2022-08" db="UniProtKB">
        <authorList>
            <consortium name="EnsemblMetazoa"/>
        </authorList>
    </citation>
    <scope>IDENTIFICATION</scope>
    <source>
        <strain evidence="7">05x7-T-G4-1.051#20</strain>
    </source>
</reference>
<dbReference type="GO" id="GO:0038023">
    <property type="term" value="F:signaling receptor activity"/>
    <property type="evidence" value="ECO:0007669"/>
    <property type="project" value="TreeGrafter"/>
</dbReference>
<dbReference type="Proteomes" id="UP000005408">
    <property type="component" value="Unassembled WGS sequence"/>
</dbReference>